<gene>
    <name evidence="2" type="ORF">SAMN05444398_101763</name>
</gene>
<dbReference type="EMBL" id="FRBR01000001">
    <property type="protein sequence ID" value="SHL14923.1"/>
    <property type="molecule type" value="Genomic_DNA"/>
</dbReference>
<dbReference type="PANTHER" id="PTHR43194:SF2">
    <property type="entry name" value="PEROXISOMAL MEMBRANE PROTEIN LPX1"/>
    <property type="match status" value="1"/>
</dbReference>
<evidence type="ECO:0000313" key="2">
    <source>
        <dbReference type="EMBL" id="SHL14923.1"/>
    </source>
</evidence>
<dbReference type="RefSeq" id="WP_143163118.1">
    <property type="nucleotide sequence ID" value="NZ_BMLR01000001.1"/>
</dbReference>
<proteinExistence type="predicted"/>
<dbReference type="AlphaFoldDB" id="A0A1M6Y9U6"/>
<dbReference type="SUPFAM" id="SSF53474">
    <property type="entry name" value="alpha/beta-Hydrolases"/>
    <property type="match status" value="1"/>
</dbReference>
<accession>A0A1M6Y9U6</accession>
<dbReference type="PANTHER" id="PTHR43194">
    <property type="entry name" value="HYDROLASE ALPHA/BETA FOLD FAMILY"/>
    <property type="match status" value="1"/>
</dbReference>
<dbReference type="InterPro" id="IPR000073">
    <property type="entry name" value="AB_hydrolase_1"/>
</dbReference>
<dbReference type="OrthoDB" id="9804723at2"/>
<feature type="domain" description="AB hydrolase-1" evidence="1">
    <location>
        <begin position="180"/>
        <end position="415"/>
    </location>
</feature>
<dbReference type="InterPro" id="IPR050228">
    <property type="entry name" value="Carboxylesterase_BioH"/>
</dbReference>
<organism evidence="2 3">
    <name type="scientific">Roseovarius pacificus</name>
    <dbReference type="NCBI Taxonomy" id="337701"/>
    <lineage>
        <taxon>Bacteria</taxon>
        <taxon>Pseudomonadati</taxon>
        <taxon>Pseudomonadota</taxon>
        <taxon>Alphaproteobacteria</taxon>
        <taxon>Rhodobacterales</taxon>
        <taxon>Roseobacteraceae</taxon>
        <taxon>Roseovarius</taxon>
    </lineage>
</organism>
<protein>
    <submittedName>
        <fullName evidence="2">Pimeloyl-ACP methyl ester carboxylesterase</fullName>
    </submittedName>
</protein>
<dbReference type="Pfam" id="PF12697">
    <property type="entry name" value="Abhydrolase_6"/>
    <property type="match status" value="1"/>
</dbReference>
<dbReference type="Proteomes" id="UP000183974">
    <property type="component" value="Unassembled WGS sequence"/>
</dbReference>
<reference evidence="2 3" key="1">
    <citation type="submission" date="2016-11" db="EMBL/GenBank/DDBJ databases">
        <authorList>
            <person name="Jaros S."/>
            <person name="Januszkiewicz K."/>
            <person name="Wedrychowicz H."/>
        </authorList>
    </citation>
    <scope>NUCLEOTIDE SEQUENCE [LARGE SCALE GENOMIC DNA]</scope>
    <source>
        <strain evidence="2 3">DSM 29589</strain>
    </source>
</reference>
<dbReference type="InterPro" id="IPR029058">
    <property type="entry name" value="AB_hydrolase_fold"/>
</dbReference>
<name>A0A1M6Y9U6_9RHOB</name>
<evidence type="ECO:0000313" key="3">
    <source>
        <dbReference type="Proteomes" id="UP000183974"/>
    </source>
</evidence>
<dbReference type="Gene3D" id="3.40.50.1820">
    <property type="entry name" value="alpha/beta hydrolase"/>
    <property type="match status" value="1"/>
</dbReference>
<sequence>MPITRKSSAISKRWPNAMAFDLSDWIGRAAADRVFAWHCRGLSLRLVLRSTQGTCGLLLSDVPRPLEVEDLEQPDILIEGPQEAFDRVGQADPPPGSHSFGALLRHDTGLAISADPLPQAQALAALERLIELARPEAPYFEGHGFAHDATSVLGGRRVLRRAGGQEALIHWIETGEGPPVVFLHTAGADSRQYLHQLADTELQGKYRMMAFDLPWHGLSSGENGCETTADYRLTEAAYLEWVCAFISETAGEPVVLAGCSMGATMALTVTARHPELIRGCIALEAPMAAPGRRSDLLTDARIADSQHNPAYVRAMLGPACPQRQRDEACAIYAQARPGIYMGDLAYYSEEYDGARIAGLLRDSARPLALLTGSYDYSASPDNTRSLCRAVASETLWFAEMPGLGHFPMIEDPTGFRPHFMNALRYIERMQP</sequence>
<evidence type="ECO:0000259" key="1">
    <source>
        <dbReference type="Pfam" id="PF12697"/>
    </source>
</evidence>
<dbReference type="STRING" id="337701.SAMN05444398_101763"/>
<keyword evidence="3" id="KW-1185">Reference proteome</keyword>